<name>A0A9P7ZFL2_9HYPO</name>
<protein>
    <recommendedName>
        <fullName evidence="4">Ricin B lectin</fullName>
    </recommendedName>
</protein>
<dbReference type="OrthoDB" id="4426724at2759"/>
<comment type="caution">
    <text evidence="2">The sequence shown here is derived from an EMBL/GenBank/DDBJ whole genome shotgun (WGS) entry which is preliminary data.</text>
</comment>
<dbReference type="Proteomes" id="UP000887229">
    <property type="component" value="Unassembled WGS sequence"/>
</dbReference>
<sequence>MRLSILAAIAAFTYSASADLVWSLEKSSAPSDDEADAYAKIETAMTLAVQRYNGLADPVKTIRVYYAPGVPTAEANFSGDLRFGSNRSYMNERTALHEISHTLGIGQTAAFDNKCNANDWATATPLLQSWDGPDARINCGGSHIWPYGLNYDSEFSEEAANRHVLLIQAMINDGLMG</sequence>
<organism evidence="2 3">
    <name type="scientific">Emericellopsis atlantica</name>
    <dbReference type="NCBI Taxonomy" id="2614577"/>
    <lineage>
        <taxon>Eukaryota</taxon>
        <taxon>Fungi</taxon>
        <taxon>Dikarya</taxon>
        <taxon>Ascomycota</taxon>
        <taxon>Pezizomycotina</taxon>
        <taxon>Sordariomycetes</taxon>
        <taxon>Hypocreomycetidae</taxon>
        <taxon>Hypocreales</taxon>
        <taxon>Bionectriaceae</taxon>
        <taxon>Emericellopsis</taxon>
    </lineage>
</organism>
<dbReference type="EMBL" id="MU251271">
    <property type="protein sequence ID" value="KAG9251036.1"/>
    <property type="molecule type" value="Genomic_DNA"/>
</dbReference>
<dbReference type="AlphaFoldDB" id="A0A9P7ZFL2"/>
<keyword evidence="1" id="KW-0732">Signal</keyword>
<dbReference type="RefSeq" id="XP_046114960.1">
    <property type="nucleotide sequence ID" value="XM_046261598.1"/>
</dbReference>
<dbReference type="SUPFAM" id="SSF55486">
    <property type="entry name" value="Metalloproteases ('zincins'), catalytic domain"/>
    <property type="match status" value="1"/>
</dbReference>
<gene>
    <name evidence="2" type="ORF">F5Z01DRAFT_628406</name>
</gene>
<accession>A0A9P7ZFL2</accession>
<feature type="signal peptide" evidence="1">
    <location>
        <begin position="1"/>
        <end position="18"/>
    </location>
</feature>
<evidence type="ECO:0008006" key="4">
    <source>
        <dbReference type="Google" id="ProtNLM"/>
    </source>
</evidence>
<reference evidence="2" key="1">
    <citation type="journal article" date="2021" name="IMA Fungus">
        <title>Genomic characterization of three marine fungi, including Emericellopsis atlantica sp. nov. with signatures of a generalist lifestyle and marine biomass degradation.</title>
        <authorList>
            <person name="Hagestad O.C."/>
            <person name="Hou L."/>
            <person name="Andersen J.H."/>
            <person name="Hansen E.H."/>
            <person name="Altermark B."/>
            <person name="Li C."/>
            <person name="Kuhnert E."/>
            <person name="Cox R.J."/>
            <person name="Crous P.W."/>
            <person name="Spatafora J.W."/>
            <person name="Lail K."/>
            <person name="Amirebrahimi M."/>
            <person name="Lipzen A."/>
            <person name="Pangilinan J."/>
            <person name="Andreopoulos W."/>
            <person name="Hayes R.D."/>
            <person name="Ng V."/>
            <person name="Grigoriev I.V."/>
            <person name="Jackson S.A."/>
            <person name="Sutton T.D.S."/>
            <person name="Dobson A.D.W."/>
            <person name="Rama T."/>
        </authorList>
    </citation>
    <scope>NUCLEOTIDE SEQUENCE</scope>
    <source>
        <strain evidence="2">TS7</strain>
    </source>
</reference>
<proteinExistence type="predicted"/>
<keyword evidence="3" id="KW-1185">Reference proteome</keyword>
<dbReference type="GeneID" id="70292501"/>
<feature type="chain" id="PRO_5040159609" description="Ricin B lectin" evidence="1">
    <location>
        <begin position="19"/>
        <end position="177"/>
    </location>
</feature>
<evidence type="ECO:0000313" key="3">
    <source>
        <dbReference type="Proteomes" id="UP000887229"/>
    </source>
</evidence>
<evidence type="ECO:0000256" key="1">
    <source>
        <dbReference type="SAM" id="SignalP"/>
    </source>
</evidence>
<evidence type="ECO:0000313" key="2">
    <source>
        <dbReference type="EMBL" id="KAG9251036.1"/>
    </source>
</evidence>